<name>A0ABT6DKP8_9BACT</name>
<evidence type="ECO:0000259" key="10">
    <source>
        <dbReference type="PROSITE" id="PS50109"/>
    </source>
</evidence>
<dbReference type="PROSITE" id="PS50109">
    <property type="entry name" value="HIS_KIN"/>
    <property type="match status" value="1"/>
</dbReference>
<dbReference type="InterPro" id="IPR035965">
    <property type="entry name" value="PAS-like_dom_sf"/>
</dbReference>
<dbReference type="EMBL" id="JANRMI010000004">
    <property type="protein sequence ID" value="MDG0817451.1"/>
    <property type="molecule type" value="Genomic_DNA"/>
</dbReference>
<dbReference type="InterPro" id="IPR006189">
    <property type="entry name" value="CHASE_dom"/>
</dbReference>
<dbReference type="PROSITE" id="PS50112">
    <property type="entry name" value="PAS"/>
    <property type="match status" value="1"/>
</dbReference>
<feature type="transmembrane region" description="Helical" evidence="9">
    <location>
        <begin position="452"/>
        <end position="475"/>
    </location>
</feature>
<comment type="catalytic activity">
    <reaction evidence="1">
        <text>ATP + protein L-histidine = ADP + protein N-phospho-L-histidine.</text>
        <dbReference type="EC" id="2.7.13.3"/>
    </reaction>
</comment>
<keyword evidence="5" id="KW-0547">Nucleotide-binding</keyword>
<dbReference type="PROSITE" id="PS50113">
    <property type="entry name" value="PAC"/>
    <property type="match status" value="1"/>
</dbReference>
<feature type="transmembrane region" description="Helical" evidence="9">
    <location>
        <begin position="146"/>
        <end position="167"/>
    </location>
</feature>
<evidence type="ECO:0000256" key="1">
    <source>
        <dbReference type="ARBA" id="ARBA00000085"/>
    </source>
</evidence>
<dbReference type="CDD" id="cd00082">
    <property type="entry name" value="HisKA"/>
    <property type="match status" value="1"/>
</dbReference>
<dbReference type="EC" id="2.7.13.3" evidence="2"/>
<feature type="transmembrane region" description="Helical" evidence="9">
    <location>
        <begin position="43"/>
        <end position="63"/>
    </location>
</feature>
<dbReference type="InterPro" id="IPR000014">
    <property type="entry name" value="PAS"/>
</dbReference>
<evidence type="ECO:0000256" key="9">
    <source>
        <dbReference type="SAM" id="Phobius"/>
    </source>
</evidence>
<feature type="transmembrane region" description="Helical" evidence="9">
    <location>
        <begin position="210"/>
        <end position="232"/>
    </location>
</feature>
<dbReference type="PANTHER" id="PTHR43065">
    <property type="entry name" value="SENSOR HISTIDINE KINASE"/>
    <property type="match status" value="1"/>
</dbReference>
<feature type="domain" description="Histidine kinase" evidence="10">
    <location>
        <begin position="648"/>
        <end position="861"/>
    </location>
</feature>
<dbReference type="CDD" id="cd00130">
    <property type="entry name" value="PAS"/>
    <property type="match status" value="1"/>
</dbReference>
<dbReference type="SUPFAM" id="SSF47384">
    <property type="entry name" value="Homodimeric domain of signal transducing histidine kinase"/>
    <property type="match status" value="1"/>
</dbReference>
<keyword evidence="8" id="KW-0902">Two-component regulatory system</keyword>
<evidence type="ECO:0000259" key="11">
    <source>
        <dbReference type="PROSITE" id="PS50112"/>
    </source>
</evidence>
<dbReference type="InterPro" id="IPR003594">
    <property type="entry name" value="HATPase_dom"/>
</dbReference>
<feature type="transmembrane region" description="Helical" evidence="9">
    <location>
        <begin position="75"/>
        <end position="93"/>
    </location>
</feature>
<accession>A0ABT6DKP8</accession>
<organism evidence="14 15">
    <name type="scientific">Bdellovibrio svalbardensis</name>
    <dbReference type="NCBI Taxonomy" id="2972972"/>
    <lineage>
        <taxon>Bacteria</taxon>
        <taxon>Pseudomonadati</taxon>
        <taxon>Bdellovibrionota</taxon>
        <taxon>Bdellovibrionia</taxon>
        <taxon>Bdellovibrionales</taxon>
        <taxon>Pseudobdellovibrionaceae</taxon>
        <taxon>Bdellovibrio</taxon>
    </lineage>
</organism>
<dbReference type="GO" id="GO:0005524">
    <property type="term" value="F:ATP binding"/>
    <property type="evidence" value="ECO:0007669"/>
    <property type="project" value="UniProtKB-KW"/>
</dbReference>
<evidence type="ECO:0000259" key="12">
    <source>
        <dbReference type="PROSITE" id="PS50113"/>
    </source>
</evidence>
<dbReference type="InterPro" id="IPR005467">
    <property type="entry name" value="His_kinase_dom"/>
</dbReference>
<evidence type="ECO:0000256" key="4">
    <source>
        <dbReference type="ARBA" id="ARBA00022679"/>
    </source>
</evidence>
<keyword evidence="3" id="KW-0597">Phosphoprotein</keyword>
<dbReference type="InterPro" id="IPR000700">
    <property type="entry name" value="PAS-assoc_C"/>
</dbReference>
<dbReference type="Pfam" id="PF13426">
    <property type="entry name" value="PAS_9"/>
    <property type="match status" value="1"/>
</dbReference>
<evidence type="ECO:0000256" key="2">
    <source>
        <dbReference type="ARBA" id="ARBA00012438"/>
    </source>
</evidence>
<evidence type="ECO:0000313" key="15">
    <source>
        <dbReference type="Proteomes" id="UP001152321"/>
    </source>
</evidence>
<evidence type="ECO:0000256" key="3">
    <source>
        <dbReference type="ARBA" id="ARBA00022553"/>
    </source>
</evidence>
<keyword evidence="9" id="KW-0812">Transmembrane</keyword>
<dbReference type="PROSITE" id="PS50839">
    <property type="entry name" value="CHASE"/>
    <property type="match status" value="1"/>
</dbReference>
<gene>
    <name evidence="14" type="ORF">NWE73_13800</name>
</gene>
<dbReference type="InterPro" id="IPR003661">
    <property type="entry name" value="HisK_dim/P_dom"/>
</dbReference>
<dbReference type="PRINTS" id="PR00344">
    <property type="entry name" value="BCTRLSENSOR"/>
</dbReference>
<feature type="domain" description="PAS" evidence="11">
    <location>
        <begin position="481"/>
        <end position="558"/>
    </location>
</feature>
<dbReference type="PANTHER" id="PTHR43065:SF10">
    <property type="entry name" value="PEROXIDE STRESS-ACTIVATED HISTIDINE KINASE MAK3"/>
    <property type="match status" value="1"/>
</dbReference>
<evidence type="ECO:0000256" key="7">
    <source>
        <dbReference type="ARBA" id="ARBA00022840"/>
    </source>
</evidence>
<dbReference type="NCBIfam" id="TIGR00229">
    <property type="entry name" value="sensory_box"/>
    <property type="match status" value="1"/>
</dbReference>
<keyword evidence="15" id="KW-1185">Reference proteome</keyword>
<keyword evidence="6" id="KW-0418">Kinase</keyword>
<dbReference type="SMART" id="SM00091">
    <property type="entry name" value="PAS"/>
    <property type="match status" value="1"/>
</dbReference>
<dbReference type="RefSeq" id="WP_277578924.1">
    <property type="nucleotide sequence ID" value="NZ_JANRMI010000004.1"/>
</dbReference>
<dbReference type="Gene3D" id="3.30.565.10">
    <property type="entry name" value="Histidine kinase-like ATPase, C-terminal domain"/>
    <property type="match status" value="1"/>
</dbReference>
<keyword evidence="7 14" id="KW-0067">ATP-binding</keyword>
<reference evidence="14" key="1">
    <citation type="submission" date="2022-08" db="EMBL/GenBank/DDBJ databases">
        <title>Novel Bdellovibrio Species Isolated from Svalbard: Designation Bdellovibrio svalbardensis.</title>
        <authorList>
            <person name="Mitchell R.J."/>
            <person name="Choi S.Y."/>
        </authorList>
    </citation>
    <scope>NUCLEOTIDE SEQUENCE</scope>
    <source>
        <strain evidence="14">PAP01</strain>
    </source>
</reference>
<keyword evidence="9" id="KW-0472">Membrane</keyword>
<dbReference type="Pfam" id="PF02518">
    <property type="entry name" value="HATPase_c"/>
    <property type="match status" value="1"/>
</dbReference>
<feature type="domain" description="CHASE" evidence="13">
    <location>
        <begin position="305"/>
        <end position="394"/>
    </location>
</feature>
<keyword evidence="9" id="KW-1133">Transmembrane helix</keyword>
<evidence type="ECO:0000259" key="13">
    <source>
        <dbReference type="PROSITE" id="PS50839"/>
    </source>
</evidence>
<dbReference type="InterPro" id="IPR036890">
    <property type="entry name" value="HATPase_C_sf"/>
</dbReference>
<evidence type="ECO:0000256" key="5">
    <source>
        <dbReference type="ARBA" id="ARBA00022741"/>
    </source>
</evidence>
<feature type="domain" description="PAC" evidence="12">
    <location>
        <begin position="576"/>
        <end position="628"/>
    </location>
</feature>
<proteinExistence type="predicted"/>
<feature type="transmembrane region" description="Helical" evidence="9">
    <location>
        <begin position="179"/>
        <end position="198"/>
    </location>
</feature>
<dbReference type="Proteomes" id="UP001152321">
    <property type="component" value="Unassembled WGS sequence"/>
</dbReference>
<dbReference type="Gene3D" id="3.30.450.20">
    <property type="entry name" value="PAS domain"/>
    <property type="match status" value="1"/>
</dbReference>
<dbReference type="SMART" id="SM01079">
    <property type="entry name" value="CHASE"/>
    <property type="match status" value="1"/>
</dbReference>
<dbReference type="SMART" id="SM00387">
    <property type="entry name" value="HATPase_c"/>
    <property type="match status" value="1"/>
</dbReference>
<dbReference type="SUPFAM" id="SSF55785">
    <property type="entry name" value="PYP-like sensor domain (PAS domain)"/>
    <property type="match status" value="1"/>
</dbReference>
<evidence type="ECO:0000256" key="8">
    <source>
        <dbReference type="ARBA" id="ARBA00023012"/>
    </source>
</evidence>
<evidence type="ECO:0000313" key="14">
    <source>
        <dbReference type="EMBL" id="MDG0817451.1"/>
    </source>
</evidence>
<dbReference type="Pfam" id="PF00512">
    <property type="entry name" value="HisKA"/>
    <property type="match status" value="1"/>
</dbReference>
<feature type="transmembrane region" description="Helical" evidence="9">
    <location>
        <begin position="12"/>
        <end position="31"/>
    </location>
</feature>
<comment type="caution">
    <text evidence="14">The sequence shown here is derived from an EMBL/GenBank/DDBJ whole genome shotgun (WGS) entry which is preliminary data.</text>
</comment>
<dbReference type="SUPFAM" id="SSF55874">
    <property type="entry name" value="ATPase domain of HSP90 chaperone/DNA topoisomerase II/histidine kinase"/>
    <property type="match status" value="1"/>
</dbReference>
<evidence type="ECO:0000256" key="6">
    <source>
        <dbReference type="ARBA" id="ARBA00022777"/>
    </source>
</evidence>
<dbReference type="InterPro" id="IPR036097">
    <property type="entry name" value="HisK_dim/P_sf"/>
</dbReference>
<feature type="transmembrane region" description="Helical" evidence="9">
    <location>
        <begin position="113"/>
        <end position="134"/>
    </location>
</feature>
<dbReference type="SMART" id="SM00388">
    <property type="entry name" value="HisKA"/>
    <property type="match status" value="1"/>
</dbReference>
<keyword evidence="4" id="KW-0808">Transferase</keyword>
<sequence>MSFTKISSRFHSLLALLVLIVAASVVVGWILQDPFLVQIHPSFAPMVINTAISFLFIAIGLFLSDYGYIKTGRVLAISVFVFAFLVFIQYPLGIDLGIDTLFLKPFEGSGVVVGGRMSASTAISMMVIAVGLFFNKQTSVCQYVRATCASLAFGLGLIGFCGYFLRFSSEYGWGNFSRMAIHTAICFIFLSLSLLLKVRAKIRQDNPPIGYFVPFYMLFVGILTSLLIWQLLVVKDFDRNRRITSIRADALKTNIDNSFYPLVTSLENMAHRFALKRYKNLEMWELDAESFVQDFNGLRRITWVDADFVTRWVFPKNNHGQLVLNLNILLEPSVRQTVETVMRSRTSAVSPSVELKSGGRGIILFSPIYRDDVFFGMVSVALAGKPFFERIANIPGYDLTILEDGSELISTGKPDSVYSRDWTYHTRYQNLKVDWELVLTPKLELIRANASVVPAFVLLFGVTISILLSIAVRFYQRSKEAERKVRETLEWQNAGRNSISLLVISTDSDLRIRDVNASALKVLGYSAEELVGRETHFFVDREEVLAVRGKLEERLARRLETPRAFAEAHFELGYHDAQERTLITKSGKRIATVASFSQVKDDQGRIAGYMAIFEDVTQKKQREKLLQEQEKMIKTSSRLASLGEMAAGVAHEINNPLTIISGYVSVLRKNLAQKGLGGDVELNRRMDSIEATVQRIAKIIRGLRTYARESHGGDDEVVNIDLIIDDTLAICQEKFKNNEISLLANIEPNLQIKCRPYQISQVILNLLNNAYDAVSGEATRIVAVEAKRVSDGVEVSVTDSGSGVSPELREKIMQPFFTTKEVGKGMGLGLSISTGIIHGHGGKFYLDSNHAKTRFVIWLPA</sequence>
<dbReference type="InterPro" id="IPR004358">
    <property type="entry name" value="Sig_transdc_His_kin-like_C"/>
</dbReference>
<protein>
    <recommendedName>
        <fullName evidence="2">histidine kinase</fullName>
        <ecNumber evidence="2">2.7.13.3</ecNumber>
    </recommendedName>
</protein>
<dbReference type="Gene3D" id="1.10.287.130">
    <property type="match status" value="1"/>
</dbReference>